<dbReference type="Proteomes" id="UP000039865">
    <property type="component" value="Unassembled WGS sequence"/>
</dbReference>
<evidence type="ECO:0000313" key="4">
    <source>
        <dbReference type="Proteomes" id="UP000039865"/>
    </source>
</evidence>
<dbReference type="InterPro" id="IPR052096">
    <property type="entry name" value="Endocannabinoid_amidase"/>
</dbReference>
<keyword evidence="4" id="KW-1185">Reference proteome</keyword>
<gene>
    <name evidence="3" type="primary">Contig11451.g12250</name>
    <name evidence="3" type="ORF">STYLEM_12628</name>
</gene>
<dbReference type="Gene3D" id="3.90.1300.10">
    <property type="entry name" value="Amidase signature (AS) domain"/>
    <property type="match status" value="1"/>
</dbReference>
<dbReference type="InterPro" id="IPR036928">
    <property type="entry name" value="AS_sf"/>
</dbReference>
<organism evidence="3 4">
    <name type="scientific">Stylonychia lemnae</name>
    <name type="common">Ciliate</name>
    <dbReference type="NCBI Taxonomy" id="5949"/>
    <lineage>
        <taxon>Eukaryota</taxon>
        <taxon>Sar</taxon>
        <taxon>Alveolata</taxon>
        <taxon>Ciliophora</taxon>
        <taxon>Intramacronucleata</taxon>
        <taxon>Spirotrichea</taxon>
        <taxon>Stichotrichia</taxon>
        <taxon>Sporadotrichida</taxon>
        <taxon>Oxytrichidae</taxon>
        <taxon>Stylonychinae</taxon>
        <taxon>Stylonychia</taxon>
    </lineage>
</organism>
<sequence length="310" mass="35292">MEKLLQLVDGSYFANKCYFIGRRLRLNAEECFDEAIEETRKKDKEREETMRNEKIIFFLCFMAFPLLSKIWQSIRLYLLFLALTKGKRTTVGTQFMMDNLLEENDTIVKVLKQQGAIILVKGSIPQGAGSYHTDNRLWGRALNPYDQERSCGGSSGSDAALFASRCIPNSFGTDLRGGSLRVPNHLTEFFALTQLPGESALNGKFEIGHCFGLPAIEANLSMQRGIRLTKQSLQQRVISWIDRSCQFKGEKRFLEQVSISTRRCIKVERTQYQGFDYSYLCNSAFKHASIGKVGGFNDYLNAFTITQYPI</sequence>
<dbReference type="GO" id="GO:0004040">
    <property type="term" value="F:amidase activity"/>
    <property type="evidence" value="ECO:0007669"/>
    <property type="project" value="TreeGrafter"/>
</dbReference>
<dbReference type="PANTHER" id="PTHR45847:SF6">
    <property type="entry name" value="FATTY ACID AMIDE HYDROLASE"/>
    <property type="match status" value="1"/>
</dbReference>
<dbReference type="SUPFAM" id="SSF75304">
    <property type="entry name" value="Amidase signature (AS) enzymes"/>
    <property type="match status" value="1"/>
</dbReference>
<feature type="domain" description="Amidase" evidence="2">
    <location>
        <begin position="84"/>
        <end position="187"/>
    </location>
</feature>
<protein>
    <submittedName>
        <fullName evidence="3">Amidase family protein</fullName>
    </submittedName>
</protein>
<evidence type="ECO:0000256" key="1">
    <source>
        <dbReference type="SAM" id="Phobius"/>
    </source>
</evidence>
<dbReference type="GO" id="GO:0009062">
    <property type="term" value="P:fatty acid catabolic process"/>
    <property type="evidence" value="ECO:0007669"/>
    <property type="project" value="TreeGrafter"/>
</dbReference>
<dbReference type="OrthoDB" id="6428749at2759"/>
<name>A0A078AMH1_STYLE</name>
<keyword evidence="1" id="KW-0472">Membrane</keyword>
<accession>A0A078AMH1</accession>
<dbReference type="AlphaFoldDB" id="A0A078AMH1"/>
<feature type="transmembrane region" description="Helical" evidence="1">
    <location>
        <begin position="55"/>
        <end position="78"/>
    </location>
</feature>
<dbReference type="InterPro" id="IPR023631">
    <property type="entry name" value="Amidase_dom"/>
</dbReference>
<keyword evidence="1" id="KW-0812">Transmembrane</keyword>
<evidence type="ECO:0000259" key="2">
    <source>
        <dbReference type="Pfam" id="PF01425"/>
    </source>
</evidence>
<dbReference type="EMBL" id="CCKQ01011979">
    <property type="protein sequence ID" value="CDW83580.1"/>
    <property type="molecule type" value="Genomic_DNA"/>
</dbReference>
<dbReference type="GO" id="GO:0017064">
    <property type="term" value="F:fatty acid amide hydrolase activity"/>
    <property type="evidence" value="ECO:0007669"/>
    <property type="project" value="TreeGrafter"/>
</dbReference>
<reference evidence="3 4" key="1">
    <citation type="submission" date="2014-06" db="EMBL/GenBank/DDBJ databases">
        <authorList>
            <person name="Swart Estienne"/>
        </authorList>
    </citation>
    <scope>NUCLEOTIDE SEQUENCE [LARGE SCALE GENOMIC DNA]</scope>
    <source>
        <strain evidence="3 4">130c</strain>
    </source>
</reference>
<keyword evidence="1" id="KW-1133">Transmembrane helix</keyword>
<evidence type="ECO:0000313" key="3">
    <source>
        <dbReference type="EMBL" id="CDW83580.1"/>
    </source>
</evidence>
<dbReference type="Pfam" id="PF01425">
    <property type="entry name" value="Amidase"/>
    <property type="match status" value="1"/>
</dbReference>
<dbReference type="PANTHER" id="PTHR45847">
    <property type="entry name" value="FATTY ACID AMIDE HYDROLASE"/>
    <property type="match status" value="1"/>
</dbReference>
<proteinExistence type="predicted"/>
<dbReference type="InParanoid" id="A0A078AMH1"/>